<accession>A0A5B7CTR7</accession>
<name>A0A5B7CTR7_PORTR</name>
<dbReference type="EMBL" id="VSRR010000260">
    <property type="protein sequence ID" value="MPC13132.1"/>
    <property type="molecule type" value="Genomic_DNA"/>
</dbReference>
<comment type="caution">
    <text evidence="1">The sequence shown here is derived from an EMBL/GenBank/DDBJ whole genome shotgun (WGS) entry which is preliminary data.</text>
</comment>
<reference evidence="1 2" key="1">
    <citation type="submission" date="2019-05" db="EMBL/GenBank/DDBJ databases">
        <title>Another draft genome of Portunus trituberculatus and its Hox gene families provides insights of decapod evolution.</title>
        <authorList>
            <person name="Jeong J.-H."/>
            <person name="Song I."/>
            <person name="Kim S."/>
            <person name="Choi T."/>
            <person name="Kim D."/>
            <person name="Ryu S."/>
            <person name="Kim W."/>
        </authorList>
    </citation>
    <scope>NUCLEOTIDE SEQUENCE [LARGE SCALE GENOMIC DNA]</scope>
    <source>
        <tissue evidence="1">Muscle</tissue>
    </source>
</reference>
<dbReference type="AlphaFoldDB" id="A0A5B7CTR7"/>
<keyword evidence="2" id="KW-1185">Reference proteome</keyword>
<evidence type="ECO:0000313" key="2">
    <source>
        <dbReference type="Proteomes" id="UP000324222"/>
    </source>
</evidence>
<sequence length="118" mass="13074">MRSFSKTHQGHDIIGQISCKVTIDEACKTNLSDEHLSDEDNVATQSAAITGTYNIVESGTSPKLQDPTTTVIRTLNRARASCPSDLSFDLDLDYLEETIPEEFFRTVVNIHATNRLTT</sequence>
<evidence type="ECO:0000313" key="1">
    <source>
        <dbReference type="EMBL" id="MPC13132.1"/>
    </source>
</evidence>
<proteinExistence type="predicted"/>
<protein>
    <submittedName>
        <fullName evidence="1">Uncharacterized protein</fullName>
    </submittedName>
</protein>
<gene>
    <name evidence="1" type="ORF">E2C01_005852</name>
</gene>
<organism evidence="1 2">
    <name type="scientific">Portunus trituberculatus</name>
    <name type="common">Swimming crab</name>
    <name type="synonym">Neptunus trituberculatus</name>
    <dbReference type="NCBI Taxonomy" id="210409"/>
    <lineage>
        <taxon>Eukaryota</taxon>
        <taxon>Metazoa</taxon>
        <taxon>Ecdysozoa</taxon>
        <taxon>Arthropoda</taxon>
        <taxon>Crustacea</taxon>
        <taxon>Multicrustacea</taxon>
        <taxon>Malacostraca</taxon>
        <taxon>Eumalacostraca</taxon>
        <taxon>Eucarida</taxon>
        <taxon>Decapoda</taxon>
        <taxon>Pleocyemata</taxon>
        <taxon>Brachyura</taxon>
        <taxon>Eubrachyura</taxon>
        <taxon>Portunoidea</taxon>
        <taxon>Portunidae</taxon>
        <taxon>Portuninae</taxon>
        <taxon>Portunus</taxon>
    </lineage>
</organism>
<dbReference type="Proteomes" id="UP000324222">
    <property type="component" value="Unassembled WGS sequence"/>
</dbReference>